<dbReference type="Gene3D" id="3.40.50.720">
    <property type="entry name" value="NAD(P)-binding Rossmann-like Domain"/>
    <property type="match status" value="1"/>
</dbReference>
<dbReference type="EMBL" id="JANKAS010000017">
    <property type="protein sequence ID" value="MCR1900001.1"/>
    <property type="molecule type" value="Genomic_DNA"/>
</dbReference>
<evidence type="ECO:0000256" key="1">
    <source>
        <dbReference type="ARBA" id="ARBA00022723"/>
    </source>
</evidence>
<evidence type="ECO:0000313" key="7">
    <source>
        <dbReference type="Proteomes" id="UP001205748"/>
    </source>
</evidence>
<sequence length="347" mass="37791">MTKTMKFGVLTKAHRAEIHERPIPELGKYDILVKQETCNICTTDYGQWLGLREHQGYPMAGGHEGAGIIVAKGSKVDKKLQVGDRIAVTYQYCGECEACKTGLTSDCVNHKRGRSEDGYLGEFGFADYNVRDSRFVIKMNKDLPPAEAGFLEPLATVVNGIMRLRLQPKETVVIIGAGTMGLVNAQAAKGYGARVIITELMEKKIKTAEAMGFEVVDVSKNDPIEMVKAMTEGKGADAVILAVGATKANQQAIEMVKQLRGRVLLFAAGYPAPEINVDSNVIHYRKLELIGTFGADKADFIESARLLNEGIVDVAPLIETSFPLSELQKAYEAASTPGNYRVCVELS</sequence>
<keyword evidence="7" id="KW-1185">Reference proteome</keyword>
<keyword evidence="2 4" id="KW-0862">Zinc</keyword>
<keyword evidence="1 4" id="KW-0479">Metal-binding</keyword>
<protein>
    <submittedName>
        <fullName evidence="6">Zinc-binding dehydrogenase</fullName>
    </submittedName>
</protein>
<dbReference type="Proteomes" id="UP001205748">
    <property type="component" value="Unassembled WGS sequence"/>
</dbReference>
<keyword evidence="3" id="KW-0560">Oxidoreductase</keyword>
<feature type="domain" description="Enoyl reductase (ER)" evidence="5">
    <location>
        <begin position="8"/>
        <end position="344"/>
    </location>
</feature>
<reference evidence="6" key="1">
    <citation type="submission" date="2022-07" db="EMBL/GenBank/DDBJ databases">
        <title>Enhanced cultured diversity of the mouse gut microbiota enables custom-made synthetic communities.</title>
        <authorList>
            <person name="Afrizal A."/>
        </authorList>
    </citation>
    <scope>NUCLEOTIDE SEQUENCE</scope>
    <source>
        <strain evidence="6">DSM 28593</strain>
    </source>
</reference>
<comment type="cofactor">
    <cofactor evidence="4">
        <name>Zn(2+)</name>
        <dbReference type="ChEBI" id="CHEBI:29105"/>
    </cofactor>
</comment>
<dbReference type="InterPro" id="IPR011032">
    <property type="entry name" value="GroES-like_sf"/>
</dbReference>
<dbReference type="PROSITE" id="PS00059">
    <property type="entry name" value="ADH_ZINC"/>
    <property type="match status" value="1"/>
</dbReference>
<evidence type="ECO:0000256" key="2">
    <source>
        <dbReference type="ARBA" id="ARBA00022833"/>
    </source>
</evidence>
<evidence type="ECO:0000256" key="4">
    <source>
        <dbReference type="RuleBase" id="RU361277"/>
    </source>
</evidence>
<dbReference type="InterPro" id="IPR036291">
    <property type="entry name" value="NAD(P)-bd_dom_sf"/>
</dbReference>
<dbReference type="InterPro" id="IPR050129">
    <property type="entry name" value="Zn_alcohol_dh"/>
</dbReference>
<organism evidence="6 7">
    <name type="scientific">Irregularibacter muris</name>
    <dbReference type="NCBI Taxonomy" id="1796619"/>
    <lineage>
        <taxon>Bacteria</taxon>
        <taxon>Bacillati</taxon>
        <taxon>Bacillota</taxon>
        <taxon>Clostridia</taxon>
        <taxon>Eubacteriales</taxon>
        <taxon>Eubacteriaceae</taxon>
        <taxon>Irregularibacter</taxon>
    </lineage>
</organism>
<dbReference type="InterPro" id="IPR002328">
    <property type="entry name" value="ADH_Zn_CS"/>
</dbReference>
<dbReference type="Pfam" id="PF08240">
    <property type="entry name" value="ADH_N"/>
    <property type="match status" value="1"/>
</dbReference>
<accession>A0AAE3L0A1</accession>
<evidence type="ECO:0000259" key="5">
    <source>
        <dbReference type="SMART" id="SM00829"/>
    </source>
</evidence>
<dbReference type="RefSeq" id="WP_257532888.1">
    <property type="nucleotide sequence ID" value="NZ_JANKAS010000017.1"/>
</dbReference>
<name>A0AAE3L0A1_9FIRM</name>
<gene>
    <name evidence="6" type="ORF">NSA47_13610</name>
</gene>
<dbReference type="SUPFAM" id="SSF51735">
    <property type="entry name" value="NAD(P)-binding Rossmann-fold domains"/>
    <property type="match status" value="1"/>
</dbReference>
<dbReference type="InterPro" id="IPR020843">
    <property type="entry name" value="ER"/>
</dbReference>
<dbReference type="AlphaFoldDB" id="A0AAE3L0A1"/>
<dbReference type="InterPro" id="IPR013149">
    <property type="entry name" value="ADH-like_C"/>
</dbReference>
<dbReference type="Gene3D" id="3.90.180.10">
    <property type="entry name" value="Medium-chain alcohol dehydrogenases, catalytic domain"/>
    <property type="match status" value="1"/>
</dbReference>
<dbReference type="Pfam" id="PF00107">
    <property type="entry name" value="ADH_zinc_N"/>
    <property type="match status" value="1"/>
</dbReference>
<comment type="caution">
    <text evidence="6">The sequence shown here is derived from an EMBL/GenBank/DDBJ whole genome shotgun (WGS) entry which is preliminary data.</text>
</comment>
<dbReference type="SMART" id="SM00829">
    <property type="entry name" value="PKS_ER"/>
    <property type="match status" value="1"/>
</dbReference>
<proteinExistence type="inferred from homology"/>
<evidence type="ECO:0000313" key="6">
    <source>
        <dbReference type="EMBL" id="MCR1900001.1"/>
    </source>
</evidence>
<dbReference type="GO" id="GO:0016491">
    <property type="term" value="F:oxidoreductase activity"/>
    <property type="evidence" value="ECO:0007669"/>
    <property type="project" value="UniProtKB-KW"/>
</dbReference>
<dbReference type="SUPFAM" id="SSF50129">
    <property type="entry name" value="GroES-like"/>
    <property type="match status" value="1"/>
</dbReference>
<evidence type="ECO:0000256" key="3">
    <source>
        <dbReference type="ARBA" id="ARBA00023002"/>
    </source>
</evidence>
<dbReference type="PANTHER" id="PTHR43401">
    <property type="entry name" value="L-THREONINE 3-DEHYDROGENASE"/>
    <property type="match status" value="1"/>
</dbReference>
<dbReference type="GO" id="GO:0008270">
    <property type="term" value="F:zinc ion binding"/>
    <property type="evidence" value="ECO:0007669"/>
    <property type="project" value="InterPro"/>
</dbReference>
<comment type="similarity">
    <text evidence="4">Belongs to the zinc-containing alcohol dehydrogenase family.</text>
</comment>
<dbReference type="PANTHER" id="PTHR43401:SF2">
    <property type="entry name" value="L-THREONINE 3-DEHYDROGENASE"/>
    <property type="match status" value="1"/>
</dbReference>
<dbReference type="InterPro" id="IPR013154">
    <property type="entry name" value="ADH-like_N"/>
</dbReference>